<keyword evidence="11" id="KW-1185">Reference proteome</keyword>
<sequence length="386" mass="42917">MDGAEVDHLTAKLLSQWDWRTDSRHFGEQGGSIRRRCSSPEPSASPCSTCSSSSSSSSPEAPGEMFSDYSYDGRKAAQTKSSRPKMSTKRRMKASEREKMRMRSLAEALHQLRDYLPPVYSRRGQPLTKIQTLKYTIEYIKELSEILSQEVFITHYEMEYNAPEQVEESTTKTETSETKEVKTGPDYKSRGRGVSGRGRISQMGRGGHGGRGMMMKGFGPQGRGRARNHDGFMNGFRPIRSLPYMDMRGRKRGRGDAMGMCVGPPRPPPPPPMHLRGPHPPMHRHGPPPPFPPPPHGPPPFRGFPPHPRGRGMMPSGSHRHFRPRGYHNGPPPLPPPHLPPCRGGLSHPFGRHWDTAAGHHTLLSPSAPVMSSESLPVPFPNNQGN</sequence>
<dbReference type="Pfam" id="PF00010">
    <property type="entry name" value="HLH"/>
    <property type="match status" value="1"/>
</dbReference>
<feature type="compositionally biased region" description="Polar residues" evidence="8">
    <location>
        <begin position="370"/>
        <end position="386"/>
    </location>
</feature>
<feature type="region of interest" description="Disordered" evidence="8">
    <location>
        <begin position="23"/>
        <end position="98"/>
    </location>
</feature>
<evidence type="ECO:0000313" key="10">
    <source>
        <dbReference type="EMBL" id="KAG7320142.1"/>
    </source>
</evidence>
<keyword evidence="1" id="KW-0217">Developmental protein</keyword>
<feature type="region of interest" description="Disordered" evidence="8">
    <location>
        <begin position="264"/>
        <end position="344"/>
    </location>
</feature>
<comment type="caution">
    <text evidence="10">The sequence shown here is derived from an EMBL/GenBank/DDBJ whole genome shotgun (WGS) entry which is preliminary data.</text>
</comment>
<evidence type="ECO:0000256" key="7">
    <source>
        <dbReference type="ARBA" id="ARBA00039844"/>
    </source>
</evidence>
<evidence type="ECO:0000256" key="5">
    <source>
        <dbReference type="ARBA" id="ARBA00023163"/>
    </source>
</evidence>
<evidence type="ECO:0000313" key="11">
    <source>
        <dbReference type="Proteomes" id="UP000824219"/>
    </source>
</evidence>
<dbReference type="GO" id="GO:0030154">
    <property type="term" value="P:cell differentiation"/>
    <property type="evidence" value="ECO:0007669"/>
    <property type="project" value="UniProtKB-KW"/>
</dbReference>
<feature type="compositionally biased region" description="Basic and acidic residues" evidence="8">
    <location>
        <begin position="169"/>
        <end position="189"/>
    </location>
</feature>
<name>A0A9D3NDD3_9TELE</name>
<dbReference type="OrthoDB" id="10063280at2759"/>
<reference evidence="10 11" key="1">
    <citation type="submission" date="2021-06" db="EMBL/GenBank/DDBJ databases">
        <title>Chromosome-level genome assembly of the red-tail catfish (Hemibagrus wyckioides).</title>
        <authorList>
            <person name="Shao F."/>
        </authorList>
    </citation>
    <scope>NUCLEOTIDE SEQUENCE [LARGE SCALE GENOMIC DNA]</scope>
    <source>
        <strain evidence="10">EC202008001</strain>
        <tissue evidence="10">Blood</tissue>
    </source>
</reference>
<dbReference type="FunFam" id="4.10.280.10:FF:000056">
    <property type="entry name" value="mesogenin-1"/>
    <property type="match status" value="1"/>
</dbReference>
<gene>
    <name evidence="10" type="ORF">KOW79_015995</name>
</gene>
<evidence type="ECO:0000256" key="2">
    <source>
        <dbReference type="ARBA" id="ARBA00022782"/>
    </source>
</evidence>
<dbReference type="AlphaFoldDB" id="A0A9D3NDD3"/>
<feature type="region of interest" description="Disordered" evidence="8">
    <location>
        <begin position="365"/>
        <end position="386"/>
    </location>
</feature>
<evidence type="ECO:0000256" key="6">
    <source>
        <dbReference type="ARBA" id="ARBA00023242"/>
    </source>
</evidence>
<dbReference type="GO" id="GO:0000981">
    <property type="term" value="F:DNA-binding transcription factor activity, RNA polymerase II-specific"/>
    <property type="evidence" value="ECO:0007669"/>
    <property type="project" value="TreeGrafter"/>
</dbReference>
<proteinExistence type="predicted"/>
<accession>A0A9D3NDD3</accession>
<dbReference type="Gene3D" id="4.10.280.10">
    <property type="entry name" value="Helix-loop-helix DNA-binding domain"/>
    <property type="match status" value="1"/>
</dbReference>
<dbReference type="Proteomes" id="UP000824219">
    <property type="component" value="Linkage Group LG19"/>
</dbReference>
<feature type="domain" description="BHLH" evidence="9">
    <location>
        <begin position="89"/>
        <end position="143"/>
    </location>
</feature>
<keyword evidence="2" id="KW-0221">Differentiation</keyword>
<feature type="compositionally biased region" description="Basic residues" evidence="8">
    <location>
        <begin position="82"/>
        <end position="92"/>
    </location>
</feature>
<feature type="compositionally biased region" description="Pro residues" evidence="8">
    <location>
        <begin position="264"/>
        <end position="273"/>
    </location>
</feature>
<evidence type="ECO:0000256" key="4">
    <source>
        <dbReference type="ARBA" id="ARBA00023125"/>
    </source>
</evidence>
<dbReference type="PANTHER" id="PTHR20937:SF4">
    <property type="entry name" value="MESOGENIN-1"/>
    <property type="match status" value="1"/>
</dbReference>
<feature type="compositionally biased region" description="Pro residues" evidence="8">
    <location>
        <begin position="330"/>
        <end position="340"/>
    </location>
</feature>
<dbReference type="GO" id="GO:0005634">
    <property type="term" value="C:nucleus"/>
    <property type="evidence" value="ECO:0007669"/>
    <property type="project" value="TreeGrafter"/>
</dbReference>
<dbReference type="GO" id="GO:0046983">
    <property type="term" value="F:protein dimerization activity"/>
    <property type="evidence" value="ECO:0007669"/>
    <property type="project" value="InterPro"/>
</dbReference>
<dbReference type="GO" id="GO:0000978">
    <property type="term" value="F:RNA polymerase II cis-regulatory region sequence-specific DNA binding"/>
    <property type="evidence" value="ECO:0007669"/>
    <property type="project" value="TreeGrafter"/>
</dbReference>
<evidence type="ECO:0000256" key="3">
    <source>
        <dbReference type="ARBA" id="ARBA00023015"/>
    </source>
</evidence>
<dbReference type="InterPro" id="IPR040259">
    <property type="entry name" value="Mesogenin/MesP"/>
</dbReference>
<evidence type="ECO:0000256" key="8">
    <source>
        <dbReference type="SAM" id="MobiDB-lite"/>
    </source>
</evidence>
<dbReference type="InterPro" id="IPR036638">
    <property type="entry name" value="HLH_DNA-bd_sf"/>
</dbReference>
<dbReference type="GO" id="GO:0001707">
    <property type="term" value="P:mesoderm formation"/>
    <property type="evidence" value="ECO:0007669"/>
    <property type="project" value="TreeGrafter"/>
</dbReference>
<feature type="compositionally biased region" description="Pro residues" evidence="8">
    <location>
        <begin position="287"/>
        <end position="307"/>
    </location>
</feature>
<keyword evidence="5" id="KW-0804">Transcription</keyword>
<evidence type="ECO:0000256" key="1">
    <source>
        <dbReference type="ARBA" id="ARBA00022473"/>
    </source>
</evidence>
<evidence type="ECO:0000259" key="9">
    <source>
        <dbReference type="PROSITE" id="PS50888"/>
    </source>
</evidence>
<dbReference type="PANTHER" id="PTHR20937">
    <property type="entry name" value="IP14615P"/>
    <property type="match status" value="1"/>
</dbReference>
<dbReference type="SUPFAM" id="SSF47459">
    <property type="entry name" value="HLH, helix-loop-helix DNA-binding domain"/>
    <property type="match status" value="1"/>
</dbReference>
<dbReference type="SMART" id="SM00353">
    <property type="entry name" value="HLH"/>
    <property type="match status" value="1"/>
</dbReference>
<feature type="region of interest" description="Disordered" evidence="8">
    <location>
        <begin position="163"/>
        <end position="213"/>
    </location>
</feature>
<keyword evidence="6" id="KW-0539">Nucleus</keyword>
<dbReference type="PROSITE" id="PS50888">
    <property type="entry name" value="BHLH"/>
    <property type="match status" value="1"/>
</dbReference>
<protein>
    <recommendedName>
        <fullName evidence="7">Mesogenin-1</fullName>
    </recommendedName>
</protein>
<keyword evidence="3" id="KW-0805">Transcription regulation</keyword>
<feature type="compositionally biased region" description="Low complexity" evidence="8">
    <location>
        <begin position="39"/>
        <end position="62"/>
    </location>
</feature>
<dbReference type="InterPro" id="IPR011598">
    <property type="entry name" value="bHLH_dom"/>
</dbReference>
<organism evidence="10 11">
    <name type="scientific">Hemibagrus wyckioides</name>
    <dbReference type="NCBI Taxonomy" id="337641"/>
    <lineage>
        <taxon>Eukaryota</taxon>
        <taxon>Metazoa</taxon>
        <taxon>Chordata</taxon>
        <taxon>Craniata</taxon>
        <taxon>Vertebrata</taxon>
        <taxon>Euteleostomi</taxon>
        <taxon>Actinopterygii</taxon>
        <taxon>Neopterygii</taxon>
        <taxon>Teleostei</taxon>
        <taxon>Ostariophysi</taxon>
        <taxon>Siluriformes</taxon>
        <taxon>Bagridae</taxon>
        <taxon>Hemibagrus</taxon>
    </lineage>
</organism>
<keyword evidence="4" id="KW-0238">DNA-binding</keyword>
<dbReference type="EMBL" id="JAHKSW010000019">
    <property type="protein sequence ID" value="KAG7320142.1"/>
    <property type="molecule type" value="Genomic_DNA"/>
</dbReference>